<feature type="compositionally biased region" description="Polar residues" evidence="1">
    <location>
        <begin position="95"/>
        <end position="105"/>
    </location>
</feature>
<feature type="compositionally biased region" description="Basic and acidic residues" evidence="1">
    <location>
        <begin position="193"/>
        <end position="204"/>
    </location>
</feature>
<feature type="compositionally biased region" description="Basic and acidic residues" evidence="1">
    <location>
        <begin position="154"/>
        <end position="178"/>
    </location>
</feature>
<keyword evidence="3" id="KW-1185">Reference proteome</keyword>
<evidence type="ECO:0000256" key="1">
    <source>
        <dbReference type="SAM" id="MobiDB-lite"/>
    </source>
</evidence>
<dbReference type="GO" id="GO:0000779">
    <property type="term" value="C:condensed chromosome, centromeric region"/>
    <property type="evidence" value="ECO:0007669"/>
    <property type="project" value="TreeGrafter"/>
</dbReference>
<reference evidence="2" key="1">
    <citation type="submission" date="2020-03" db="EMBL/GenBank/DDBJ databases">
        <title>Studies in the Genomics of Life Span.</title>
        <authorList>
            <person name="Glass D."/>
        </authorList>
    </citation>
    <scope>NUCLEOTIDE SEQUENCE</scope>
    <source>
        <strain evidence="2">SUZIE</strain>
        <tissue evidence="2">Muscle</tissue>
    </source>
</reference>
<dbReference type="Proteomes" id="UP001166674">
    <property type="component" value="Unassembled WGS sequence"/>
</dbReference>
<dbReference type="GO" id="GO:0007140">
    <property type="term" value="P:male meiotic nuclear division"/>
    <property type="evidence" value="ECO:0007669"/>
    <property type="project" value="TreeGrafter"/>
</dbReference>
<dbReference type="PANTHER" id="PTHR15607:SF12">
    <property type="entry name" value="SYNAPTONEMAL COMPLEX PROTEIN 2"/>
    <property type="match status" value="1"/>
</dbReference>
<feature type="compositionally biased region" description="Polar residues" evidence="1">
    <location>
        <begin position="179"/>
        <end position="192"/>
    </location>
</feature>
<evidence type="ECO:0000313" key="2">
    <source>
        <dbReference type="EMBL" id="MBZ3883706.1"/>
    </source>
</evidence>
<comment type="caution">
    <text evidence="2">The sequence shown here is derived from an EMBL/GenBank/DDBJ whole genome shotgun (WGS) entry which is preliminary data.</text>
</comment>
<dbReference type="PANTHER" id="PTHR15607">
    <property type="entry name" value="SYNAPTONEMAL COMPLEX PROTEIN-RELATED"/>
    <property type="match status" value="1"/>
</dbReference>
<dbReference type="GO" id="GO:0000800">
    <property type="term" value="C:lateral element"/>
    <property type="evidence" value="ECO:0007669"/>
    <property type="project" value="TreeGrafter"/>
</dbReference>
<dbReference type="GO" id="GO:0007143">
    <property type="term" value="P:female meiotic nuclear division"/>
    <property type="evidence" value="ECO:0007669"/>
    <property type="project" value="TreeGrafter"/>
</dbReference>
<feature type="region of interest" description="Disordered" evidence="1">
    <location>
        <begin position="133"/>
        <end position="204"/>
    </location>
</feature>
<feature type="compositionally biased region" description="Basic and acidic residues" evidence="1">
    <location>
        <begin position="75"/>
        <end position="89"/>
    </location>
</feature>
<accession>A0AA41N4V3</accession>
<dbReference type="InterPro" id="IPR024835">
    <property type="entry name" value="SYCP2-like"/>
</dbReference>
<dbReference type="EMBL" id="JAATJV010389000">
    <property type="protein sequence ID" value="MBZ3883706.1"/>
    <property type="molecule type" value="Genomic_DNA"/>
</dbReference>
<organism evidence="2 3">
    <name type="scientific">Sciurus carolinensis</name>
    <name type="common">Eastern gray squirrel</name>
    <dbReference type="NCBI Taxonomy" id="30640"/>
    <lineage>
        <taxon>Eukaryota</taxon>
        <taxon>Metazoa</taxon>
        <taxon>Chordata</taxon>
        <taxon>Craniata</taxon>
        <taxon>Vertebrata</taxon>
        <taxon>Euteleostomi</taxon>
        <taxon>Mammalia</taxon>
        <taxon>Eutheria</taxon>
        <taxon>Euarchontoglires</taxon>
        <taxon>Glires</taxon>
        <taxon>Rodentia</taxon>
        <taxon>Sciuromorpha</taxon>
        <taxon>Sciuridae</taxon>
        <taxon>Sciurinae</taxon>
        <taxon>Sciurini</taxon>
        <taxon>Sciurus</taxon>
    </lineage>
</organism>
<proteinExistence type="predicted"/>
<feature type="region of interest" description="Disordered" evidence="1">
    <location>
        <begin position="73"/>
        <end position="108"/>
    </location>
</feature>
<gene>
    <name evidence="2" type="ORF">SUZIE_174270</name>
</gene>
<protein>
    <submittedName>
        <fullName evidence="2">Synaptonemal complex protein 2</fullName>
    </submittedName>
</protein>
<name>A0AA41N4V3_SCICA</name>
<sequence>MCRVIHDINDEDYDLQVGIVEALCRMTTEKQRQELACQWFSMDFIANAFKGIKDSEFETILVPESQFSPVEEELSSLKEKSNPQKEFAEPPKYIKNSNQGNGKNSQLEHIKTAKVVEKTEKKDIEFPNQNFNIGINKTHTKQKSSSISDDDSEETGKARYKKEIVKPNKIDKAEELYKRNNQQQNHPQYSEQKNTENTKQSDWHIESETTFKSVLLNKTIEESLIYRKKYILSKDVNAAICDKSPSPGKNLKSQKKSGKEVTSELNSWELKEKQMIMTNHKKKNLFSDTETEYRCDDSKTDISWLREPKSKPQLIDYSRNKNVKKCENRKSSSTQHLSCKRIYIEDNLGNVNEVEMEEEERRIHLIPKKRCRTDDADHHTCRVSESLSPLSTNDFSFPEENWDSEFSGVGLICEKINSEFKRKIHMCLMKENMKILQDRLLKEMVSLLSL</sequence>
<dbReference type="AlphaFoldDB" id="A0AA41N4V3"/>
<evidence type="ECO:0000313" key="3">
    <source>
        <dbReference type="Proteomes" id="UP001166674"/>
    </source>
</evidence>